<organism evidence="2 3">
    <name type="scientific">Plakobranchus ocellatus</name>
    <dbReference type="NCBI Taxonomy" id="259542"/>
    <lineage>
        <taxon>Eukaryota</taxon>
        <taxon>Metazoa</taxon>
        <taxon>Spiralia</taxon>
        <taxon>Lophotrochozoa</taxon>
        <taxon>Mollusca</taxon>
        <taxon>Gastropoda</taxon>
        <taxon>Heterobranchia</taxon>
        <taxon>Euthyneura</taxon>
        <taxon>Panpulmonata</taxon>
        <taxon>Sacoglossa</taxon>
        <taxon>Placobranchoidea</taxon>
        <taxon>Plakobranchidae</taxon>
        <taxon>Plakobranchus</taxon>
    </lineage>
</organism>
<evidence type="ECO:0000313" key="3">
    <source>
        <dbReference type="Proteomes" id="UP000735302"/>
    </source>
</evidence>
<feature type="compositionally biased region" description="Polar residues" evidence="1">
    <location>
        <begin position="159"/>
        <end position="170"/>
    </location>
</feature>
<accession>A0AAV4ALN7</accession>
<dbReference type="EMBL" id="BLXT01003916">
    <property type="protein sequence ID" value="GFO07842.1"/>
    <property type="molecule type" value="Genomic_DNA"/>
</dbReference>
<reference evidence="2 3" key="1">
    <citation type="journal article" date="2021" name="Elife">
        <title>Chloroplast acquisition without the gene transfer in kleptoplastic sea slugs, Plakobranchus ocellatus.</title>
        <authorList>
            <person name="Maeda T."/>
            <person name="Takahashi S."/>
            <person name="Yoshida T."/>
            <person name="Shimamura S."/>
            <person name="Takaki Y."/>
            <person name="Nagai Y."/>
            <person name="Toyoda A."/>
            <person name="Suzuki Y."/>
            <person name="Arimoto A."/>
            <person name="Ishii H."/>
            <person name="Satoh N."/>
            <person name="Nishiyama T."/>
            <person name="Hasebe M."/>
            <person name="Maruyama T."/>
            <person name="Minagawa J."/>
            <person name="Obokata J."/>
            <person name="Shigenobu S."/>
        </authorList>
    </citation>
    <scope>NUCLEOTIDE SEQUENCE [LARGE SCALE GENOMIC DNA]</scope>
</reference>
<proteinExistence type="predicted"/>
<gene>
    <name evidence="2" type="ORF">PoB_003434700</name>
</gene>
<sequence>MSQSVDFSKACASLGRKSTGPVYCSKDKLACKVNRHYQYRNTMVNSDLKDLYRLKRSVVHLADPHGRYVYNVQANDIHPLLHAIGGWSVPSWLIMTELQMFIRDEEDVHAHRPSNRQDKIRQDKTEDERKLRHVRVVFELAPSLAPTTLPDRGTRRTSTEPFASTNNRSI</sequence>
<protein>
    <submittedName>
        <fullName evidence="2">Uncharacterized protein</fullName>
    </submittedName>
</protein>
<name>A0AAV4ALN7_9GAST</name>
<feature type="region of interest" description="Disordered" evidence="1">
    <location>
        <begin position="108"/>
        <end position="128"/>
    </location>
</feature>
<evidence type="ECO:0000256" key="1">
    <source>
        <dbReference type="SAM" id="MobiDB-lite"/>
    </source>
</evidence>
<dbReference type="AlphaFoldDB" id="A0AAV4ALN7"/>
<comment type="caution">
    <text evidence="2">The sequence shown here is derived from an EMBL/GenBank/DDBJ whole genome shotgun (WGS) entry which is preliminary data.</text>
</comment>
<keyword evidence="3" id="KW-1185">Reference proteome</keyword>
<dbReference type="Proteomes" id="UP000735302">
    <property type="component" value="Unassembled WGS sequence"/>
</dbReference>
<evidence type="ECO:0000313" key="2">
    <source>
        <dbReference type="EMBL" id="GFO07842.1"/>
    </source>
</evidence>
<feature type="region of interest" description="Disordered" evidence="1">
    <location>
        <begin position="145"/>
        <end position="170"/>
    </location>
</feature>